<dbReference type="Gene3D" id="3.90.1200.10">
    <property type="match status" value="1"/>
</dbReference>
<dbReference type="GO" id="GO:0005524">
    <property type="term" value="F:ATP binding"/>
    <property type="evidence" value="ECO:0007669"/>
    <property type="project" value="UniProtKB-KW"/>
</dbReference>
<organism evidence="7 8">
    <name type="scientific">Schizothecium vesticola</name>
    <dbReference type="NCBI Taxonomy" id="314040"/>
    <lineage>
        <taxon>Eukaryota</taxon>
        <taxon>Fungi</taxon>
        <taxon>Dikarya</taxon>
        <taxon>Ascomycota</taxon>
        <taxon>Pezizomycotina</taxon>
        <taxon>Sordariomycetes</taxon>
        <taxon>Sordariomycetidae</taxon>
        <taxon>Sordariales</taxon>
        <taxon>Schizotheciaceae</taxon>
        <taxon>Schizothecium</taxon>
    </lineage>
</organism>
<accession>A0AA40K318</accession>
<evidence type="ECO:0000259" key="6">
    <source>
        <dbReference type="Pfam" id="PF01636"/>
    </source>
</evidence>
<keyword evidence="4 7" id="KW-0418">Kinase</keyword>
<gene>
    <name evidence="7" type="ORF">B0T18DRAFT_196231</name>
</gene>
<sequence>MAPLDEAELAELSAELLEALEKSEYPCSSLTLLTGGSINLVYRGILKTPNSARDTVIIKLATSFLAVNPAFEIDASRSSVESAVLVALESVGLPFSTPKSLFFELDSGVGIQIHEDFRDALNVSAILRSTTTSRAVATAIGCDLGFCLKSFQDLVTSKFETAFSQSRDIWTTSPMRLMKYRTSYGSFIEVLDRFPGMTDDCKPLLEEVGEMAIHELEMQPWDQKLQYWSMIHGDFCTGNVLLLNPPSPASPNKVVIIDWELAQYGHFAYDLGQLIGDLCENHLLDSPQNAKWTIEGFIRGYGGLSDELAFRTAIHAGVHFIHWYIRRPPTAEMLETPEKIADAMKLGRDIVVKGWKKDRAWFKGTILAPLFGF</sequence>
<keyword evidence="3" id="KW-0547">Nucleotide-binding</keyword>
<evidence type="ECO:0000256" key="3">
    <source>
        <dbReference type="ARBA" id="ARBA00022741"/>
    </source>
</evidence>
<evidence type="ECO:0000256" key="5">
    <source>
        <dbReference type="ARBA" id="ARBA00022840"/>
    </source>
</evidence>
<evidence type="ECO:0000313" key="7">
    <source>
        <dbReference type="EMBL" id="KAK0744091.1"/>
    </source>
</evidence>
<dbReference type="Gene3D" id="3.30.200.20">
    <property type="entry name" value="Phosphorylase Kinase, domain 1"/>
    <property type="match status" value="1"/>
</dbReference>
<dbReference type="AlphaFoldDB" id="A0AA40K318"/>
<dbReference type="SUPFAM" id="SSF56112">
    <property type="entry name" value="Protein kinase-like (PK-like)"/>
    <property type="match status" value="1"/>
</dbReference>
<evidence type="ECO:0000313" key="8">
    <source>
        <dbReference type="Proteomes" id="UP001172155"/>
    </source>
</evidence>
<dbReference type="PANTHER" id="PTHR34273:SF2">
    <property type="entry name" value="METHYLTHIORIBOSE KINASE"/>
    <property type="match status" value="1"/>
</dbReference>
<keyword evidence="5" id="KW-0067">ATP-binding</keyword>
<dbReference type="GO" id="GO:0016301">
    <property type="term" value="F:kinase activity"/>
    <property type="evidence" value="ECO:0007669"/>
    <property type="project" value="UniProtKB-KW"/>
</dbReference>
<evidence type="ECO:0000256" key="1">
    <source>
        <dbReference type="ARBA" id="ARBA00010165"/>
    </source>
</evidence>
<keyword evidence="8" id="KW-1185">Reference proteome</keyword>
<dbReference type="InterPro" id="IPR002575">
    <property type="entry name" value="Aminoglycoside_PTrfase"/>
</dbReference>
<keyword evidence="2" id="KW-0808">Transferase</keyword>
<evidence type="ECO:0000256" key="2">
    <source>
        <dbReference type="ARBA" id="ARBA00022679"/>
    </source>
</evidence>
<evidence type="ECO:0000256" key="4">
    <source>
        <dbReference type="ARBA" id="ARBA00022777"/>
    </source>
</evidence>
<feature type="domain" description="Aminoglycoside phosphotransferase" evidence="6">
    <location>
        <begin position="216"/>
        <end position="292"/>
    </location>
</feature>
<dbReference type="Proteomes" id="UP001172155">
    <property type="component" value="Unassembled WGS sequence"/>
</dbReference>
<comment type="caution">
    <text evidence="7">The sequence shown here is derived from an EMBL/GenBank/DDBJ whole genome shotgun (WGS) entry which is preliminary data.</text>
</comment>
<comment type="similarity">
    <text evidence="1">Belongs to the methylthioribose kinase family.</text>
</comment>
<name>A0AA40K318_9PEZI</name>
<dbReference type="InterPro" id="IPR011009">
    <property type="entry name" value="Kinase-like_dom_sf"/>
</dbReference>
<reference evidence="7" key="1">
    <citation type="submission" date="2023-06" db="EMBL/GenBank/DDBJ databases">
        <title>Genome-scale phylogeny and comparative genomics of the fungal order Sordariales.</title>
        <authorList>
            <consortium name="Lawrence Berkeley National Laboratory"/>
            <person name="Hensen N."/>
            <person name="Bonometti L."/>
            <person name="Westerberg I."/>
            <person name="Brannstrom I.O."/>
            <person name="Guillou S."/>
            <person name="Cros-Aarteil S."/>
            <person name="Calhoun S."/>
            <person name="Haridas S."/>
            <person name="Kuo A."/>
            <person name="Mondo S."/>
            <person name="Pangilinan J."/>
            <person name="Riley R."/>
            <person name="LaButti K."/>
            <person name="Andreopoulos B."/>
            <person name="Lipzen A."/>
            <person name="Chen C."/>
            <person name="Yanf M."/>
            <person name="Daum C."/>
            <person name="Ng V."/>
            <person name="Clum A."/>
            <person name="Steindorff A."/>
            <person name="Ohm R."/>
            <person name="Martin F."/>
            <person name="Silar P."/>
            <person name="Natvig D."/>
            <person name="Lalanne C."/>
            <person name="Gautier V."/>
            <person name="Ament-velasquez S.L."/>
            <person name="Kruys A."/>
            <person name="Hutchinson M.I."/>
            <person name="Powell A.J."/>
            <person name="Barry K."/>
            <person name="Miller A.N."/>
            <person name="Grigoriev I.V."/>
            <person name="Debuchy R."/>
            <person name="Gladieux P."/>
            <person name="Thoren M.H."/>
            <person name="Johannesson H."/>
        </authorList>
    </citation>
    <scope>NUCLEOTIDE SEQUENCE</scope>
    <source>
        <strain evidence="7">SMH3187-1</strain>
    </source>
</reference>
<dbReference type="PANTHER" id="PTHR34273">
    <property type="entry name" value="METHYLTHIORIBOSE KINASE"/>
    <property type="match status" value="1"/>
</dbReference>
<dbReference type="Pfam" id="PF01636">
    <property type="entry name" value="APH"/>
    <property type="match status" value="1"/>
</dbReference>
<protein>
    <submittedName>
        <fullName evidence="7">Kinase-like domain-containing protein</fullName>
    </submittedName>
</protein>
<proteinExistence type="inferred from homology"/>
<dbReference type="EMBL" id="JAUKUD010000005">
    <property type="protein sequence ID" value="KAK0744091.1"/>
    <property type="molecule type" value="Genomic_DNA"/>
</dbReference>